<reference evidence="1" key="1">
    <citation type="submission" date="2014-11" db="EMBL/GenBank/DDBJ databases">
        <authorList>
            <person name="Amaro Gonzalez C."/>
        </authorList>
    </citation>
    <scope>NUCLEOTIDE SEQUENCE</scope>
</reference>
<sequence>MFACVVRYWWLC</sequence>
<accession>A0A0E9V5N2</accession>
<protein>
    <submittedName>
        <fullName evidence="1">Uncharacterized protein</fullName>
    </submittedName>
</protein>
<reference evidence="1" key="2">
    <citation type="journal article" date="2015" name="Fish Shellfish Immunol.">
        <title>Early steps in the European eel (Anguilla anguilla)-Vibrio vulnificus interaction in the gills: Role of the RtxA13 toxin.</title>
        <authorList>
            <person name="Callol A."/>
            <person name="Pajuelo D."/>
            <person name="Ebbesson L."/>
            <person name="Teles M."/>
            <person name="MacKenzie S."/>
            <person name="Amaro C."/>
        </authorList>
    </citation>
    <scope>NUCLEOTIDE SEQUENCE</scope>
</reference>
<proteinExistence type="predicted"/>
<evidence type="ECO:0000313" key="1">
    <source>
        <dbReference type="EMBL" id="JAH72568.1"/>
    </source>
</evidence>
<name>A0A0E9V5N2_ANGAN</name>
<organism evidence="1">
    <name type="scientific">Anguilla anguilla</name>
    <name type="common">European freshwater eel</name>
    <name type="synonym">Muraena anguilla</name>
    <dbReference type="NCBI Taxonomy" id="7936"/>
    <lineage>
        <taxon>Eukaryota</taxon>
        <taxon>Metazoa</taxon>
        <taxon>Chordata</taxon>
        <taxon>Craniata</taxon>
        <taxon>Vertebrata</taxon>
        <taxon>Euteleostomi</taxon>
        <taxon>Actinopterygii</taxon>
        <taxon>Neopterygii</taxon>
        <taxon>Teleostei</taxon>
        <taxon>Anguilliformes</taxon>
        <taxon>Anguillidae</taxon>
        <taxon>Anguilla</taxon>
    </lineage>
</organism>
<dbReference type="EMBL" id="GBXM01036009">
    <property type="protein sequence ID" value="JAH72568.1"/>
    <property type="molecule type" value="Transcribed_RNA"/>
</dbReference>